<dbReference type="HAMAP" id="MF_00133">
    <property type="entry name" value="Trp_synth_beta"/>
    <property type="match status" value="1"/>
</dbReference>
<accession>A0AAW4IVE6</accession>
<dbReference type="InterPro" id="IPR001926">
    <property type="entry name" value="TrpB-like_PALP"/>
</dbReference>
<dbReference type="InterPro" id="IPR006653">
    <property type="entry name" value="Trp_synth_b_CS"/>
</dbReference>
<comment type="subunit">
    <text evidence="5 12">Tetramer of two alpha and two beta chains.</text>
</comment>
<evidence type="ECO:0000256" key="10">
    <source>
        <dbReference type="ARBA" id="ARBA00023239"/>
    </source>
</evidence>
<evidence type="ECO:0000256" key="6">
    <source>
        <dbReference type="ARBA" id="ARBA00022605"/>
    </source>
</evidence>
<dbReference type="EMBL" id="JAGBKN010000013">
    <property type="protein sequence ID" value="MBO1517139.1"/>
    <property type="molecule type" value="Genomic_DNA"/>
</dbReference>
<name>A0AAW4IVE6_9GAMM</name>
<keyword evidence="6 12" id="KW-0028">Amino-acid biosynthesis</keyword>
<dbReference type="PANTHER" id="PTHR48077:SF3">
    <property type="entry name" value="TRYPTOPHAN SYNTHASE"/>
    <property type="match status" value="1"/>
</dbReference>
<comment type="caution">
    <text evidence="15">The sequence shown here is derived from an EMBL/GenBank/DDBJ whole genome shotgun (WGS) entry which is preliminary data.</text>
</comment>
<evidence type="ECO:0000256" key="11">
    <source>
        <dbReference type="ARBA" id="ARBA00049047"/>
    </source>
</evidence>
<dbReference type="FunFam" id="3.40.50.1100:FF:000004">
    <property type="entry name" value="Tryptophan synthase beta chain"/>
    <property type="match status" value="1"/>
</dbReference>
<evidence type="ECO:0000256" key="3">
    <source>
        <dbReference type="ARBA" id="ARBA00004733"/>
    </source>
</evidence>
<dbReference type="NCBIfam" id="TIGR00263">
    <property type="entry name" value="trpB"/>
    <property type="match status" value="1"/>
</dbReference>
<dbReference type="Gene3D" id="3.40.50.1100">
    <property type="match status" value="2"/>
</dbReference>
<keyword evidence="10 12" id="KW-0456">Lyase</keyword>
<organism evidence="15 16">
    <name type="scientific">Psychrobacter halodurans</name>
    <dbReference type="NCBI Taxonomy" id="2818439"/>
    <lineage>
        <taxon>Bacteria</taxon>
        <taxon>Pseudomonadati</taxon>
        <taxon>Pseudomonadota</taxon>
        <taxon>Gammaproteobacteria</taxon>
        <taxon>Moraxellales</taxon>
        <taxon>Moraxellaceae</taxon>
        <taxon>Psychrobacter</taxon>
    </lineage>
</organism>
<evidence type="ECO:0000256" key="12">
    <source>
        <dbReference type="HAMAP-Rule" id="MF_00133"/>
    </source>
</evidence>
<dbReference type="EC" id="4.2.1.20" evidence="12"/>
<dbReference type="PANTHER" id="PTHR48077">
    <property type="entry name" value="TRYPTOPHAN SYNTHASE-RELATED"/>
    <property type="match status" value="1"/>
</dbReference>
<dbReference type="GO" id="GO:0004834">
    <property type="term" value="F:tryptophan synthase activity"/>
    <property type="evidence" value="ECO:0007669"/>
    <property type="project" value="UniProtKB-UniRule"/>
</dbReference>
<feature type="modified residue" description="N6-(pyridoxal phosphate)lysine" evidence="12">
    <location>
        <position position="117"/>
    </location>
</feature>
<comment type="similarity">
    <text evidence="4 12">Belongs to the TrpB family.</text>
</comment>
<feature type="domain" description="Tryptophan synthase beta chain-like PALP" evidence="14">
    <location>
        <begin position="82"/>
        <end position="407"/>
    </location>
</feature>
<evidence type="ECO:0000259" key="14">
    <source>
        <dbReference type="Pfam" id="PF00291"/>
    </source>
</evidence>
<evidence type="ECO:0000256" key="1">
    <source>
        <dbReference type="ARBA" id="ARBA00001933"/>
    </source>
</evidence>
<evidence type="ECO:0000256" key="7">
    <source>
        <dbReference type="ARBA" id="ARBA00022822"/>
    </source>
</evidence>
<sequence length="424" mass="45239">MTTENTASSHTTQNHNTKNVTDSYGLHQSILPSNDGLYGEFGGKIAHPQLAQAMSEIEAGFRNIIKDDDFITEMQRLRETYVGRPSPIFHARRLSAHCGGAQIYFKREDLNHTGAHKINHCLGEVLLAKKLGKTKVIAETGAGQHGVALATAAALMGVECEIHMGVVDIKKEHPNVSRMRILGANIVPVSHGAGTLKEAVDSAFETYLNELDTSMFAIGSALGPAPYPEIVSYFQSVIGREARVQFLDATGKLPDKVVACVGGGSNAIGLFSGFLGDNSVEKIGVEPAGEGLETANHAATMTLGVKGEIHGFKCYVLLDKDGEPASVHSIASGLDYPGVGPQHSLLKDNNLATYESATDAECLEAFMALSRLEGIIPALETAHAIAYAMRAAKDMSPDETILVNLSGRGDKDIDFVLDKVDLSK</sequence>
<keyword evidence="9 12" id="KW-0057">Aromatic amino acid biosynthesis</keyword>
<evidence type="ECO:0000256" key="4">
    <source>
        <dbReference type="ARBA" id="ARBA00009982"/>
    </source>
</evidence>
<dbReference type="InterPro" id="IPR006654">
    <property type="entry name" value="Trp_synth_beta"/>
</dbReference>
<evidence type="ECO:0000256" key="13">
    <source>
        <dbReference type="SAM" id="MobiDB-lite"/>
    </source>
</evidence>
<evidence type="ECO:0000256" key="9">
    <source>
        <dbReference type="ARBA" id="ARBA00023141"/>
    </source>
</evidence>
<keyword evidence="8 12" id="KW-0663">Pyridoxal phosphate</keyword>
<comment type="cofactor">
    <cofactor evidence="1 12">
        <name>pyridoxal 5'-phosphate</name>
        <dbReference type="ChEBI" id="CHEBI:597326"/>
    </cofactor>
</comment>
<protein>
    <recommendedName>
        <fullName evidence="12">Tryptophan synthase beta chain</fullName>
        <ecNumber evidence="12">4.2.1.20</ecNumber>
    </recommendedName>
</protein>
<dbReference type="InterPro" id="IPR023026">
    <property type="entry name" value="Trp_synth_beta/beta-like"/>
</dbReference>
<dbReference type="PROSITE" id="PS00168">
    <property type="entry name" value="TRP_SYNTHASE_BETA"/>
    <property type="match status" value="1"/>
</dbReference>
<comment type="function">
    <text evidence="2 12">The beta subunit is responsible for the synthesis of L-tryptophan from indole and L-serine.</text>
</comment>
<feature type="region of interest" description="Disordered" evidence="13">
    <location>
        <begin position="1"/>
        <end position="21"/>
    </location>
</feature>
<evidence type="ECO:0000256" key="8">
    <source>
        <dbReference type="ARBA" id="ARBA00022898"/>
    </source>
</evidence>
<dbReference type="Pfam" id="PF00291">
    <property type="entry name" value="PALP"/>
    <property type="match status" value="1"/>
</dbReference>
<reference evidence="15 16" key="1">
    <citation type="submission" date="2021-03" db="EMBL/GenBank/DDBJ databases">
        <authorList>
            <person name="Shang D.-D."/>
            <person name="Du Z.-J."/>
            <person name="Chen G.-J."/>
        </authorList>
    </citation>
    <scope>NUCLEOTIDE SEQUENCE [LARGE SCALE GENOMIC DNA]</scope>
    <source>
        <strain evidence="15 16">F2608</strain>
    </source>
</reference>
<keyword evidence="7 12" id="KW-0822">Tryptophan biosynthesis</keyword>
<dbReference type="SUPFAM" id="SSF53686">
    <property type="entry name" value="Tryptophan synthase beta subunit-like PLP-dependent enzymes"/>
    <property type="match status" value="1"/>
</dbReference>
<dbReference type="GO" id="GO:0005737">
    <property type="term" value="C:cytoplasm"/>
    <property type="evidence" value="ECO:0007669"/>
    <property type="project" value="TreeGrafter"/>
</dbReference>
<dbReference type="RefSeq" id="WP_207969682.1">
    <property type="nucleotide sequence ID" value="NZ_JAGBKN010000013.1"/>
</dbReference>
<comment type="pathway">
    <text evidence="3 12">Amino-acid biosynthesis; L-tryptophan biosynthesis; L-tryptophan from chorismate: step 5/5.</text>
</comment>
<evidence type="ECO:0000313" key="16">
    <source>
        <dbReference type="Proteomes" id="UP000664161"/>
    </source>
</evidence>
<dbReference type="InterPro" id="IPR036052">
    <property type="entry name" value="TrpB-like_PALP_sf"/>
</dbReference>
<keyword evidence="16" id="KW-1185">Reference proteome</keyword>
<dbReference type="PIRSF" id="PIRSF001413">
    <property type="entry name" value="Trp_syn_beta"/>
    <property type="match status" value="1"/>
</dbReference>
<evidence type="ECO:0000256" key="5">
    <source>
        <dbReference type="ARBA" id="ARBA00011270"/>
    </source>
</evidence>
<comment type="catalytic activity">
    <reaction evidence="11 12">
        <text>(1S,2R)-1-C-(indol-3-yl)glycerol 3-phosphate + L-serine = D-glyceraldehyde 3-phosphate + L-tryptophan + H2O</text>
        <dbReference type="Rhea" id="RHEA:10532"/>
        <dbReference type="ChEBI" id="CHEBI:15377"/>
        <dbReference type="ChEBI" id="CHEBI:33384"/>
        <dbReference type="ChEBI" id="CHEBI:57912"/>
        <dbReference type="ChEBI" id="CHEBI:58866"/>
        <dbReference type="ChEBI" id="CHEBI:59776"/>
        <dbReference type="EC" id="4.2.1.20"/>
    </reaction>
</comment>
<gene>
    <name evidence="12 15" type="primary">trpB</name>
    <name evidence="15" type="ORF">J3491_07300</name>
</gene>
<dbReference type="Proteomes" id="UP000664161">
    <property type="component" value="Unassembled WGS sequence"/>
</dbReference>
<dbReference type="AlphaFoldDB" id="A0AAW4IVE6"/>
<proteinExistence type="inferred from homology"/>
<dbReference type="CDD" id="cd06446">
    <property type="entry name" value="Trp-synth_B"/>
    <property type="match status" value="1"/>
</dbReference>
<evidence type="ECO:0000256" key="2">
    <source>
        <dbReference type="ARBA" id="ARBA00002786"/>
    </source>
</evidence>
<evidence type="ECO:0000313" key="15">
    <source>
        <dbReference type="EMBL" id="MBO1517139.1"/>
    </source>
</evidence>